<accession>A0ABT0C439</accession>
<dbReference type="Proteomes" id="UP001165444">
    <property type="component" value="Unassembled WGS sequence"/>
</dbReference>
<proteinExistence type="predicted"/>
<evidence type="ECO:0008006" key="3">
    <source>
        <dbReference type="Google" id="ProtNLM"/>
    </source>
</evidence>
<evidence type="ECO:0000313" key="2">
    <source>
        <dbReference type="Proteomes" id="UP001165444"/>
    </source>
</evidence>
<organism evidence="1 2">
    <name type="scientific">Parabacteroides faecalis</name>
    <dbReference type="NCBI Taxonomy" id="2924040"/>
    <lineage>
        <taxon>Bacteria</taxon>
        <taxon>Pseudomonadati</taxon>
        <taxon>Bacteroidota</taxon>
        <taxon>Bacteroidia</taxon>
        <taxon>Bacteroidales</taxon>
        <taxon>Tannerellaceae</taxon>
        <taxon>Parabacteroides</taxon>
    </lineage>
</organism>
<gene>
    <name evidence="1" type="ORF">MUN53_14400</name>
</gene>
<protein>
    <recommendedName>
        <fullName evidence="3">YopX protein domain-containing protein</fullName>
    </recommendedName>
</protein>
<evidence type="ECO:0000313" key="1">
    <source>
        <dbReference type="EMBL" id="MCJ2381780.1"/>
    </source>
</evidence>
<dbReference type="EMBL" id="JAKZMM010000043">
    <property type="protein sequence ID" value="MCJ2381780.1"/>
    <property type="molecule type" value="Genomic_DNA"/>
</dbReference>
<sequence length="126" mass="14834">MNKQKAIEWIGTHHVGTSSRTMWCALMDIKPDDIYLGNFDVPHDADDFSRCFDLVEFVEVTNGELLKIPKVFPYWKPIIEIWSKLVNAYITHSGRVYELLNDKHDEVMNLKGFEKISDGYWVKRKR</sequence>
<dbReference type="RefSeq" id="WP_243326179.1">
    <property type="nucleotide sequence ID" value="NZ_JAKZMM010000043.1"/>
</dbReference>
<comment type="caution">
    <text evidence="1">The sequence shown here is derived from an EMBL/GenBank/DDBJ whole genome shotgun (WGS) entry which is preliminary data.</text>
</comment>
<reference evidence="1 2" key="1">
    <citation type="submission" date="2022-03" db="EMBL/GenBank/DDBJ databases">
        <title>Parabacteroides sp. nov. isolated from swine feces.</title>
        <authorList>
            <person name="Bak J.E."/>
        </authorList>
    </citation>
    <scope>NUCLEOTIDE SEQUENCE [LARGE SCALE GENOMIC DNA]</scope>
    <source>
        <strain evidence="1 2">AGMB00274</strain>
    </source>
</reference>
<keyword evidence="2" id="KW-1185">Reference proteome</keyword>
<name>A0ABT0C439_9BACT</name>